<evidence type="ECO:0000256" key="2">
    <source>
        <dbReference type="ARBA" id="ARBA00009399"/>
    </source>
</evidence>
<feature type="domain" description="GtrA/DPMS transmembrane" evidence="7">
    <location>
        <begin position="27"/>
        <end position="157"/>
    </location>
</feature>
<comment type="caution">
    <text evidence="8">The sequence shown here is derived from an EMBL/GenBank/DDBJ whole genome shotgun (WGS) entry which is preliminary data.</text>
</comment>
<feature type="transmembrane region" description="Helical" evidence="6">
    <location>
        <begin position="25"/>
        <end position="44"/>
    </location>
</feature>
<evidence type="ECO:0000256" key="3">
    <source>
        <dbReference type="ARBA" id="ARBA00022692"/>
    </source>
</evidence>
<accession>R7WJE0</accession>
<feature type="transmembrane region" description="Helical" evidence="6">
    <location>
        <begin position="133"/>
        <end position="151"/>
    </location>
</feature>
<evidence type="ECO:0000256" key="6">
    <source>
        <dbReference type="SAM" id="Phobius"/>
    </source>
</evidence>
<sequence>MSVLEGVHARLPEPARDFVARHAEFVKFAIVGGTTFVIDSAIFYTLKLTILDHKPVTAKVIAGVVAVLVSYVLNREWSFKHRGGRDRASEALLFFGISGVGVVLSFVPLYISSYAFNLRVPNVSLTVENIADFVSAYIIGNILQMLFRYFAFKWFVFPEKAPIVTPDAGHRTDTTLAEAEIAGTVSTAALTEEVVLAEEAMLADEAGERRDRDLRS</sequence>
<evidence type="ECO:0000313" key="8">
    <source>
        <dbReference type="EMBL" id="EOM75398.1"/>
    </source>
</evidence>
<dbReference type="AlphaFoldDB" id="R7WJE0"/>
<evidence type="ECO:0000259" key="7">
    <source>
        <dbReference type="Pfam" id="PF04138"/>
    </source>
</evidence>
<dbReference type="GO" id="GO:0000271">
    <property type="term" value="P:polysaccharide biosynthetic process"/>
    <property type="evidence" value="ECO:0007669"/>
    <property type="project" value="InterPro"/>
</dbReference>
<feature type="transmembrane region" description="Helical" evidence="6">
    <location>
        <begin position="56"/>
        <end position="73"/>
    </location>
</feature>
<dbReference type="InterPro" id="IPR051401">
    <property type="entry name" value="GtrA_CellWall_Glycosyl"/>
</dbReference>
<evidence type="ECO:0000256" key="5">
    <source>
        <dbReference type="ARBA" id="ARBA00023136"/>
    </source>
</evidence>
<keyword evidence="4 6" id="KW-1133">Transmembrane helix</keyword>
<protein>
    <recommendedName>
        <fullName evidence="7">GtrA/DPMS transmembrane domain-containing protein</fullName>
    </recommendedName>
</protein>
<keyword evidence="3 6" id="KW-0812">Transmembrane</keyword>
<dbReference type="eggNOG" id="COG2246">
    <property type="taxonomic scope" value="Bacteria"/>
</dbReference>
<evidence type="ECO:0000313" key="9">
    <source>
        <dbReference type="Proteomes" id="UP000013525"/>
    </source>
</evidence>
<proteinExistence type="inferred from homology"/>
<evidence type="ECO:0000256" key="1">
    <source>
        <dbReference type="ARBA" id="ARBA00004141"/>
    </source>
</evidence>
<dbReference type="PANTHER" id="PTHR38459:SF1">
    <property type="entry name" value="PROPHAGE BACTOPRENOL-LINKED GLUCOSE TRANSLOCASE HOMOLOG"/>
    <property type="match status" value="1"/>
</dbReference>
<keyword evidence="5 6" id="KW-0472">Membrane</keyword>
<comment type="subcellular location">
    <subcellularLocation>
        <location evidence="1">Membrane</location>
        <topology evidence="1">Multi-pass membrane protein</topology>
    </subcellularLocation>
</comment>
<gene>
    <name evidence="8" type="ORF">Rrhod_3196</name>
</gene>
<organism evidence="8 9">
    <name type="scientific">Rhodococcus rhodnii LMG 5362</name>
    <dbReference type="NCBI Taxonomy" id="1273125"/>
    <lineage>
        <taxon>Bacteria</taxon>
        <taxon>Bacillati</taxon>
        <taxon>Actinomycetota</taxon>
        <taxon>Actinomycetes</taxon>
        <taxon>Mycobacteriales</taxon>
        <taxon>Nocardiaceae</taxon>
        <taxon>Rhodococcus</taxon>
    </lineage>
</organism>
<feature type="transmembrane region" description="Helical" evidence="6">
    <location>
        <begin position="93"/>
        <end position="113"/>
    </location>
</feature>
<dbReference type="OrthoDB" id="9807815at2"/>
<dbReference type="Proteomes" id="UP000013525">
    <property type="component" value="Unassembled WGS sequence"/>
</dbReference>
<evidence type="ECO:0000256" key="4">
    <source>
        <dbReference type="ARBA" id="ARBA00022989"/>
    </source>
</evidence>
<dbReference type="InterPro" id="IPR007267">
    <property type="entry name" value="GtrA_DPMS_TM"/>
</dbReference>
<dbReference type="RefSeq" id="WP_010839229.1">
    <property type="nucleotide sequence ID" value="NZ_APMY01000095.1"/>
</dbReference>
<reference evidence="8 9" key="1">
    <citation type="journal article" date="2013" name="Genome Announc.">
        <title>Draft Genome Sequence of Rhodococcus rhodnii Strain LMG5362, a Symbiont of Rhodnius prolixus (Hemiptera, Reduviidae, Triatominae), the Principle Vector of Trypanosoma cruzi.</title>
        <authorList>
            <person name="Pachebat J.A."/>
            <person name="van Keulen G."/>
            <person name="Whitten M.M."/>
            <person name="Girdwood S."/>
            <person name="Del Sol R."/>
            <person name="Dyson P.J."/>
            <person name="Facey P.D."/>
        </authorList>
    </citation>
    <scope>NUCLEOTIDE SEQUENCE [LARGE SCALE GENOMIC DNA]</scope>
    <source>
        <strain evidence="8 9">LMG 5362</strain>
    </source>
</reference>
<dbReference type="PATRIC" id="fig|1273125.3.peg.3037"/>
<comment type="similarity">
    <text evidence="2">Belongs to the GtrA family.</text>
</comment>
<dbReference type="GO" id="GO:0005886">
    <property type="term" value="C:plasma membrane"/>
    <property type="evidence" value="ECO:0007669"/>
    <property type="project" value="TreeGrafter"/>
</dbReference>
<dbReference type="Pfam" id="PF04138">
    <property type="entry name" value="GtrA_DPMS_TM"/>
    <property type="match status" value="1"/>
</dbReference>
<keyword evidence="9" id="KW-1185">Reference proteome</keyword>
<name>R7WJE0_9NOCA</name>
<dbReference type="PANTHER" id="PTHR38459">
    <property type="entry name" value="PROPHAGE BACTOPRENOL-LINKED GLUCOSE TRANSLOCASE HOMOLOG"/>
    <property type="match status" value="1"/>
</dbReference>
<dbReference type="EMBL" id="APMY01000095">
    <property type="protein sequence ID" value="EOM75398.1"/>
    <property type="molecule type" value="Genomic_DNA"/>
</dbReference>